<feature type="transmembrane region" description="Helical" evidence="1">
    <location>
        <begin position="147"/>
        <end position="168"/>
    </location>
</feature>
<gene>
    <name evidence="2" type="ORF">CY34DRAFT_807864</name>
</gene>
<sequence>MLQLLPTVSLTDEVSDIMYLTLNWISVVTYAMLGAIMITRLYAMYQQSRNMLIFLAVFLTAVTIACGVMIGMLNKHTVVEEFILSGTYTCYCTNSEADALVLLFMTWILSTVWEVLALCLAVWIAVKHLRELQRSPTGWAVGDCFAVLMRTHVIYFASFVAVSCFDLGYLSPQYLDSLAVGPQIYDGIRQILSVMQLFVLGPRLILSVRQSHAKNLDNSDAGADMIPMSFQERTYASTGSDI</sequence>
<dbReference type="Proteomes" id="UP000054485">
    <property type="component" value="Unassembled WGS sequence"/>
</dbReference>
<feature type="transmembrane region" description="Helical" evidence="1">
    <location>
        <begin position="51"/>
        <end position="73"/>
    </location>
</feature>
<feature type="transmembrane region" description="Helical" evidence="1">
    <location>
        <begin position="104"/>
        <end position="126"/>
    </location>
</feature>
<evidence type="ECO:0000256" key="1">
    <source>
        <dbReference type="SAM" id="Phobius"/>
    </source>
</evidence>
<dbReference type="HOGENOM" id="CLU_057751_0_0_1"/>
<keyword evidence="3" id="KW-1185">Reference proteome</keyword>
<dbReference type="OrthoDB" id="2652155at2759"/>
<protein>
    <submittedName>
        <fullName evidence="2">Uncharacterized protein</fullName>
    </submittedName>
</protein>
<dbReference type="AlphaFoldDB" id="A0A0D0ADM3"/>
<evidence type="ECO:0000313" key="2">
    <source>
        <dbReference type="EMBL" id="KIK39801.1"/>
    </source>
</evidence>
<accession>A0A0D0ADM3</accession>
<dbReference type="InParanoid" id="A0A0D0ADM3"/>
<keyword evidence="1" id="KW-0812">Transmembrane</keyword>
<feature type="transmembrane region" description="Helical" evidence="1">
    <location>
        <begin position="20"/>
        <end position="39"/>
    </location>
</feature>
<reference evidence="3" key="2">
    <citation type="submission" date="2015-01" db="EMBL/GenBank/DDBJ databases">
        <title>Evolutionary Origins and Diversification of the Mycorrhizal Mutualists.</title>
        <authorList>
            <consortium name="DOE Joint Genome Institute"/>
            <consortium name="Mycorrhizal Genomics Consortium"/>
            <person name="Kohler A."/>
            <person name="Kuo A."/>
            <person name="Nagy L.G."/>
            <person name="Floudas D."/>
            <person name="Copeland A."/>
            <person name="Barry K.W."/>
            <person name="Cichocki N."/>
            <person name="Veneault-Fourrey C."/>
            <person name="LaButti K."/>
            <person name="Lindquist E.A."/>
            <person name="Lipzen A."/>
            <person name="Lundell T."/>
            <person name="Morin E."/>
            <person name="Murat C."/>
            <person name="Riley R."/>
            <person name="Ohm R."/>
            <person name="Sun H."/>
            <person name="Tunlid A."/>
            <person name="Henrissat B."/>
            <person name="Grigoriev I.V."/>
            <person name="Hibbett D.S."/>
            <person name="Martin F."/>
        </authorList>
    </citation>
    <scope>NUCLEOTIDE SEQUENCE [LARGE SCALE GENOMIC DNA]</scope>
    <source>
        <strain evidence="3">UH-Slu-Lm8-n1</strain>
    </source>
</reference>
<reference evidence="2 3" key="1">
    <citation type="submission" date="2014-04" db="EMBL/GenBank/DDBJ databases">
        <authorList>
            <consortium name="DOE Joint Genome Institute"/>
            <person name="Kuo A."/>
            <person name="Ruytinx J."/>
            <person name="Rineau F."/>
            <person name="Colpaert J."/>
            <person name="Kohler A."/>
            <person name="Nagy L.G."/>
            <person name="Floudas D."/>
            <person name="Copeland A."/>
            <person name="Barry K.W."/>
            <person name="Cichocki N."/>
            <person name="Veneault-Fourrey C."/>
            <person name="LaButti K."/>
            <person name="Lindquist E.A."/>
            <person name="Lipzen A."/>
            <person name="Lundell T."/>
            <person name="Morin E."/>
            <person name="Murat C."/>
            <person name="Sun H."/>
            <person name="Tunlid A."/>
            <person name="Henrissat B."/>
            <person name="Grigoriev I.V."/>
            <person name="Hibbett D.S."/>
            <person name="Martin F."/>
            <person name="Nordberg H.P."/>
            <person name="Cantor M.N."/>
            <person name="Hua S.X."/>
        </authorList>
    </citation>
    <scope>NUCLEOTIDE SEQUENCE [LARGE SCALE GENOMIC DNA]</scope>
    <source>
        <strain evidence="2 3">UH-Slu-Lm8-n1</strain>
    </source>
</reference>
<feature type="transmembrane region" description="Helical" evidence="1">
    <location>
        <begin position="188"/>
        <end position="206"/>
    </location>
</feature>
<organism evidence="2 3">
    <name type="scientific">Suillus luteus UH-Slu-Lm8-n1</name>
    <dbReference type="NCBI Taxonomy" id="930992"/>
    <lineage>
        <taxon>Eukaryota</taxon>
        <taxon>Fungi</taxon>
        <taxon>Dikarya</taxon>
        <taxon>Basidiomycota</taxon>
        <taxon>Agaricomycotina</taxon>
        <taxon>Agaricomycetes</taxon>
        <taxon>Agaricomycetidae</taxon>
        <taxon>Boletales</taxon>
        <taxon>Suillineae</taxon>
        <taxon>Suillaceae</taxon>
        <taxon>Suillus</taxon>
    </lineage>
</organism>
<dbReference type="EMBL" id="KN835328">
    <property type="protein sequence ID" value="KIK39801.1"/>
    <property type="molecule type" value="Genomic_DNA"/>
</dbReference>
<proteinExistence type="predicted"/>
<name>A0A0D0ADM3_9AGAM</name>
<keyword evidence="1" id="KW-0472">Membrane</keyword>
<evidence type="ECO:0000313" key="3">
    <source>
        <dbReference type="Proteomes" id="UP000054485"/>
    </source>
</evidence>
<keyword evidence="1" id="KW-1133">Transmembrane helix</keyword>